<dbReference type="Proteomes" id="UP000036908">
    <property type="component" value="Unassembled WGS sequence"/>
</dbReference>
<dbReference type="AlphaFoldDB" id="A0A0L8AHW5"/>
<dbReference type="RefSeq" id="WP_053224510.1">
    <property type="nucleotide sequence ID" value="NZ_JSVA01000017.1"/>
</dbReference>
<protein>
    <submittedName>
        <fullName evidence="2">Uncharacterized protein</fullName>
    </submittedName>
</protein>
<proteinExistence type="predicted"/>
<evidence type="ECO:0000313" key="3">
    <source>
        <dbReference type="Proteomes" id="UP000036908"/>
    </source>
</evidence>
<accession>A0A0L8AHW5</accession>
<dbReference type="OrthoDB" id="2868029at2"/>
<evidence type="ECO:0000256" key="1">
    <source>
        <dbReference type="SAM" id="Phobius"/>
    </source>
</evidence>
<gene>
    <name evidence="2" type="ORF">OB69_14755</name>
</gene>
<organism evidence="2 3">
    <name type="scientific">Roseivirga seohaensis subsp. aquiponti</name>
    <dbReference type="NCBI Taxonomy" id="1566026"/>
    <lineage>
        <taxon>Bacteria</taxon>
        <taxon>Pseudomonadati</taxon>
        <taxon>Bacteroidota</taxon>
        <taxon>Cytophagia</taxon>
        <taxon>Cytophagales</taxon>
        <taxon>Roseivirgaceae</taxon>
        <taxon>Roseivirga</taxon>
    </lineage>
</organism>
<feature type="transmembrane region" description="Helical" evidence="1">
    <location>
        <begin position="12"/>
        <end position="35"/>
    </location>
</feature>
<dbReference type="PATRIC" id="fig|1566026.4.peg.1264"/>
<reference evidence="3" key="1">
    <citation type="submission" date="2014-11" db="EMBL/GenBank/DDBJ databases">
        <title>Genome sequencing of Roseivirga sp. D-25.</title>
        <authorList>
            <person name="Selvaratnam C."/>
            <person name="Thevarajoo S."/>
            <person name="Goh K.M."/>
            <person name="Eee R."/>
            <person name="Chan K.-G."/>
            <person name="Chong C.S."/>
        </authorList>
    </citation>
    <scope>NUCLEOTIDE SEQUENCE [LARGE SCALE GENOMIC DNA]</scope>
    <source>
        <strain evidence="3">D-25</strain>
    </source>
</reference>
<dbReference type="EMBL" id="JSVA01000017">
    <property type="protein sequence ID" value="KOF01989.1"/>
    <property type="molecule type" value="Genomic_DNA"/>
</dbReference>
<feature type="transmembrane region" description="Helical" evidence="1">
    <location>
        <begin position="86"/>
        <end position="104"/>
    </location>
</feature>
<evidence type="ECO:0000313" key="2">
    <source>
        <dbReference type="EMBL" id="KOF01989.1"/>
    </source>
</evidence>
<keyword evidence="1" id="KW-0812">Transmembrane</keyword>
<keyword evidence="3" id="KW-1185">Reference proteome</keyword>
<keyword evidence="1" id="KW-1133">Transmembrane helix</keyword>
<name>A0A0L8AHW5_9BACT</name>
<feature type="transmembrane region" description="Helical" evidence="1">
    <location>
        <begin position="116"/>
        <end position="133"/>
    </location>
</feature>
<sequence length="140" mass="15886">MKNLISFKVATKLSLVIFSLLALFHLAIIIGIVLFDYAPIEFLWGGRMETKNQLLGFEFISFFVTTLSIMAVLIHSNRIQAPKLKNFARICLWVLFIMFVLNTLGNALAETSFEKSFSIVTAILAILCLRQAIENRKNDQ</sequence>
<keyword evidence="1" id="KW-0472">Membrane</keyword>
<comment type="caution">
    <text evidence="2">The sequence shown here is derived from an EMBL/GenBank/DDBJ whole genome shotgun (WGS) entry which is preliminary data.</text>
</comment>
<feature type="transmembrane region" description="Helical" evidence="1">
    <location>
        <begin position="55"/>
        <end position="74"/>
    </location>
</feature>